<evidence type="ECO:0000313" key="3">
    <source>
        <dbReference type="Proteomes" id="UP000241769"/>
    </source>
</evidence>
<protein>
    <submittedName>
        <fullName evidence="2">Uncharacterized protein</fullName>
    </submittedName>
</protein>
<comment type="caution">
    <text evidence="2">The sequence shown here is derived from an EMBL/GenBank/DDBJ whole genome shotgun (WGS) entry which is preliminary data.</text>
</comment>
<name>A0A2P6NAK5_9EUKA</name>
<organism evidence="2 3">
    <name type="scientific">Planoprotostelium fungivorum</name>
    <dbReference type="NCBI Taxonomy" id="1890364"/>
    <lineage>
        <taxon>Eukaryota</taxon>
        <taxon>Amoebozoa</taxon>
        <taxon>Evosea</taxon>
        <taxon>Variosea</taxon>
        <taxon>Cavosteliida</taxon>
        <taxon>Cavosteliaceae</taxon>
        <taxon>Planoprotostelium</taxon>
    </lineage>
</organism>
<sequence>MPPLHARWYADGSCVQRIDYKEHEMGEIEGVWDAADLLRFKEDVLMMARGNRLPACASRREVKDMREVHDGGEKTNLFVCIYLYRGQPPFYEDGLNLSIGRYEQKGLLISHVNYSTEHGLHRQVSHLLDHQQWYLMEYWTSTIAEDIDTGGCDLQVLLQHLNTFREKRESMEGVRARMHEAVLLVTRMSNNERDWREKMYRQKRELTREDDPFNQPLRGTRRSIEL</sequence>
<proteinExistence type="predicted"/>
<evidence type="ECO:0000256" key="1">
    <source>
        <dbReference type="SAM" id="MobiDB-lite"/>
    </source>
</evidence>
<accession>A0A2P6NAK5</accession>
<evidence type="ECO:0000313" key="2">
    <source>
        <dbReference type="EMBL" id="PRP80998.1"/>
    </source>
</evidence>
<dbReference type="InParanoid" id="A0A2P6NAK5"/>
<dbReference type="Proteomes" id="UP000241769">
    <property type="component" value="Unassembled WGS sequence"/>
</dbReference>
<feature type="region of interest" description="Disordered" evidence="1">
    <location>
        <begin position="206"/>
        <end position="226"/>
    </location>
</feature>
<gene>
    <name evidence="2" type="ORF">PROFUN_11150</name>
</gene>
<keyword evidence="3" id="KW-1185">Reference proteome</keyword>
<dbReference type="AlphaFoldDB" id="A0A2P6NAK5"/>
<reference evidence="2 3" key="1">
    <citation type="journal article" date="2018" name="Genome Biol. Evol.">
        <title>Multiple Roots of Fruiting Body Formation in Amoebozoa.</title>
        <authorList>
            <person name="Hillmann F."/>
            <person name="Forbes G."/>
            <person name="Novohradska S."/>
            <person name="Ferling I."/>
            <person name="Riege K."/>
            <person name="Groth M."/>
            <person name="Westermann M."/>
            <person name="Marz M."/>
            <person name="Spaller T."/>
            <person name="Winckler T."/>
            <person name="Schaap P."/>
            <person name="Glockner G."/>
        </authorList>
    </citation>
    <scope>NUCLEOTIDE SEQUENCE [LARGE SCALE GENOMIC DNA]</scope>
    <source>
        <strain evidence="2 3">Jena</strain>
    </source>
</reference>
<dbReference type="EMBL" id="MDYQ01000132">
    <property type="protein sequence ID" value="PRP80998.1"/>
    <property type="molecule type" value="Genomic_DNA"/>
</dbReference>